<protein>
    <submittedName>
        <fullName evidence="2">Uncharacterized protein</fullName>
    </submittedName>
</protein>
<evidence type="ECO:0000313" key="3">
    <source>
        <dbReference type="Proteomes" id="UP001226084"/>
    </source>
</evidence>
<evidence type="ECO:0000313" key="2">
    <source>
        <dbReference type="EMBL" id="MDQ1107278.1"/>
    </source>
</evidence>
<feature type="region of interest" description="Disordered" evidence="1">
    <location>
        <begin position="278"/>
        <end position="307"/>
    </location>
</feature>
<dbReference type="EMBL" id="JAUTAS010000001">
    <property type="protein sequence ID" value="MDQ1107278.1"/>
    <property type="molecule type" value="Genomic_DNA"/>
</dbReference>
<dbReference type="RefSeq" id="WP_307106015.1">
    <property type="nucleotide sequence ID" value="NZ_JAUTAS010000001.1"/>
</dbReference>
<accession>A0AAP5AGT3</accession>
<feature type="compositionally biased region" description="Basic and acidic residues" evidence="1">
    <location>
        <begin position="278"/>
        <end position="295"/>
    </location>
</feature>
<dbReference type="Proteomes" id="UP001226084">
    <property type="component" value="Unassembled WGS sequence"/>
</dbReference>
<reference evidence="2" key="1">
    <citation type="submission" date="2023-07" db="EMBL/GenBank/DDBJ databases">
        <title>Functional and genomic diversity of the sorghum phyllosphere microbiome.</title>
        <authorList>
            <person name="Shade A."/>
        </authorList>
    </citation>
    <scope>NUCLEOTIDE SEQUENCE</scope>
    <source>
        <strain evidence="2">SORGH_AS_0457</strain>
    </source>
</reference>
<sequence>MSASISALSRMATLLFVVPLLLGACGRTSRETVLSADPLKVVAVTQSTLDINVSEYRKYTRYDLYVDGEKLSDGGFAALLQDPDALKDPVVHSDVVVLDESSILLASHNDTGARCWATRLSASGGEVHLQKIMKSSIDCAPDPAPPGWSAFYDEGSNLLLVRHTPFHVHPISGYWYVLLIQGDVVAVYQKDREQERLVVRLVRMSSQQTLAEQILPMDTYAEPDLMNASAQLRQQWLMDNFVVATAPAASLQLRADNRLETISPETWAEYKEIDRLNREEDARDQAAAAARERAFYESTPPGLPTQP</sequence>
<gene>
    <name evidence="2" type="ORF">QE424_000437</name>
</gene>
<dbReference type="AlphaFoldDB" id="A0AAP5AGT3"/>
<evidence type="ECO:0000256" key="1">
    <source>
        <dbReference type="SAM" id="MobiDB-lite"/>
    </source>
</evidence>
<comment type="caution">
    <text evidence="2">The sequence shown here is derived from an EMBL/GenBank/DDBJ whole genome shotgun (WGS) entry which is preliminary data.</text>
</comment>
<name>A0AAP5AGT3_9GAMM</name>
<proteinExistence type="predicted"/>
<organism evidence="2 3">
    <name type="scientific">Stenotrophomonas rhizophila</name>
    <dbReference type="NCBI Taxonomy" id="216778"/>
    <lineage>
        <taxon>Bacteria</taxon>
        <taxon>Pseudomonadati</taxon>
        <taxon>Pseudomonadota</taxon>
        <taxon>Gammaproteobacteria</taxon>
        <taxon>Lysobacterales</taxon>
        <taxon>Lysobacteraceae</taxon>
        <taxon>Stenotrophomonas</taxon>
    </lineage>
</organism>